<dbReference type="Pfam" id="PF13516">
    <property type="entry name" value="LRR_6"/>
    <property type="match status" value="4"/>
</dbReference>
<keyword evidence="2" id="KW-0963">Cytoplasm</keyword>
<proteinExistence type="predicted"/>
<organism evidence="5 6">
    <name type="scientific">Tetrahymena thermophila (strain SB210)</name>
    <dbReference type="NCBI Taxonomy" id="312017"/>
    <lineage>
        <taxon>Eukaryota</taxon>
        <taxon>Sar</taxon>
        <taxon>Alveolata</taxon>
        <taxon>Ciliophora</taxon>
        <taxon>Intramacronucleata</taxon>
        <taxon>Oligohymenophorea</taxon>
        <taxon>Hymenostomatida</taxon>
        <taxon>Tetrahymenina</taxon>
        <taxon>Tetrahymenidae</taxon>
        <taxon>Tetrahymena</taxon>
    </lineage>
</organism>
<dbReference type="InterPro" id="IPR052410">
    <property type="entry name" value="DRC5"/>
</dbReference>
<evidence type="ECO:0000256" key="3">
    <source>
        <dbReference type="ARBA" id="ARBA00023212"/>
    </source>
</evidence>
<keyword evidence="6" id="KW-1185">Reference proteome</keyword>
<dbReference type="KEGG" id="tet:TTHERM_000074351"/>
<dbReference type="InterPro" id="IPR032675">
    <property type="entry name" value="LRR_dom_sf"/>
</dbReference>
<dbReference type="Gene3D" id="3.80.10.10">
    <property type="entry name" value="Ribonuclease Inhibitor"/>
    <property type="match status" value="2"/>
</dbReference>
<evidence type="ECO:0000256" key="1">
    <source>
        <dbReference type="ARBA" id="ARBA00004245"/>
    </source>
</evidence>
<keyword evidence="4" id="KW-0812">Transmembrane</keyword>
<dbReference type="InterPro" id="IPR001611">
    <property type="entry name" value="Leu-rich_rpt"/>
</dbReference>
<dbReference type="SUPFAM" id="SSF52047">
    <property type="entry name" value="RNI-like"/>
    <property type="match status" value="1"/>
</dbReference>
<feature type="transmembrane region" description="Helical" evidence="4">
    <location>
        <begin position="147"/>
        <end position="168"/>
    </location>
</feature>
<keyword evidence="4" id="KW-1133">Transmembrane helix</keyword>
<dbReference type="InParanoid" id="W7X4Z6"/>
<dbReference type="GeneID" id="24437111"/>
<gene>
    <name evidence="5" type="ORF">TTHERM_000074351</name>
</gene>
<evidence type="ECO:0000256" key="2">
    <source>
        <dbReference type="ARBA" id="ARBA00022490"/>
    </source>
</evidence>
<dbReference type="SMART" id="SM00368">
    <property type="entry name" value="LRR_RI"/>
    <property type="match status" value="4"/>
</dbReference>
<accession>W7X4Z6</accession>
<sequence length="267" mass="29289">MMQQIKYYKKLKEFLNSQLISHQVLHINLISNQIGDEDASGLGTALANCINLQNLTLELGYNKIGDKGASGLGSSLENCINLSNLKLDLSSNKIGDKSASGLGSALANCINLQNLTLELGFNQIGDRIEQKYSHIQMHSEYNLKINFYNRISGMLQLVYCVYLVYFYMEFFEIKGAVQDSNPRYHCQDPPTRPLEPLSPSQFGDEGASGLGSALAKCINLSILTLKLGYNKIGDKGASGLGSALVNCINLSNLSLHLQQKQLICFGL</sequence>
<dbReference type="PANTHER" id="PTHR24107">
    <property type="entry name" value="YNEIN REGULATORY COMPLEX SUBUNIT 5"/>
    <property type="match status" value="1"/>
</dbReference>
<evidence type="ECO:0000256" key="4">
    <source>
        <dbReference type="SAM" id="Phobius"/>
    </source>
</evidence>
<comment type="subcellular location">
    <subcellularLocation>
        <location evidence="1">Cytoplasm</location>
        <location evidence="1">Cytoskeleton</location>
    </subcellularLocation>
</comment>
<keyword evidence="3" id="KW-0206">Cytoskeleton</keyword>
<name>W7X4Z6_TETTS</name>
<keyword evidence="4" id="KW-0472">Membrane</keyword>
<dbReference type="GO" id="GO:0005856">
    <property type="term" value="C:cytoskeleton"/>
    <property type="evidence" value="ECO:0007669"/>
    <property type="project" value="UniProtKB-SubCell"/>
</dbReference>
<dbReference type="Proteomes" id="UP000009168">
    <property type="component" value="Unassembled WGS sequence"/>
</dbReference>
<dbReference type="RefSeq" id="XP_012653002.1">
    <property type="nucleotide sequence ID" value="XM_012797548.1"/>
</dbReference>
<dbReference type="AlphaFoldDB" id="W7X4Z6"/>
<evidence type="ECO:0000313" key="5">
    <source>
        <dbReference type="EMBL" id="EWS74425.1"/>
    </source>
</evidence>
<reference evidence="6" key="1">
    <citation type="journal article" date="2006" name="PLoS Biol.">
        <title>Macronuclear genome sequence of the ciliate Tetrahymena thermophila, a model eukaryote.</title>
        <authorList>
            <person name="Eisen J.A."/>
            <person name="Coyne R.S."/>
            <person name="Wu M."/>
            <person name="Wu D."/>
            <person name="Thiagarajan M."/>
            <person name="Wortman J.R."/>
            <person name="Badger J.H."/>
            <person name="Ren Q."/>
            <person name="Amedeo P."/>
            <person name="Jones K.M."/>
            <person name="Tallon L.J."/>
            <person name="Delcher A.L."/>
            <person name="Salzberg S.L."/>
            <person name="Silva J.C."/>
            <person name="Haas B.J."/>
            <person name="Majoros W.H."/>
            <person name="Farzad M."/>
            <person name="Carlton J.M."/>
            <person name="Smith R.K. Jr."/>
            <person name="Garg J."/>
            <person name="Pearlman R.E."/>
            <person name="Karrer K.M."/>
            <person name="Sun L."/>
            <person name="Manning G."/>
            <person name="Elde N.C."/>
            <person name="Turkewitz A.P."/>
            <person name="Asai D.J."/>
            <person name="Wilkes D.E."/>
            <person name="Wang Y."/>
            <person name="Cai H."/>
            <person name="Collins K."/>
            <person name="Stewart B.A."/>
            <person name="Lee S.R."/>
            <person name="Wilamowska K."/>
            <person name="Weinberg Z."/>
            <person name="Ruzzo W.L."/>
            <person name="Wloga D."/>
            <person name="Gaertig J."/>
            <person name="Frankel J."/>
            <person name="Tsao C.-C."/>
            <person name="Gorovsky M.A."/>
            <person name="Keeling P.J."/>
            <person name="Waller R.F."/>
            <person name="Patron N.J."/>
            <person name="Cherry J.M."/>
            <person name="Stover N.A."/>
            <person name="Krieger C.J."/>
            <person name="del Toro C."/>
            <person name="Ryder H.F."/>
            <person name="Williamson S.C."/>
            <person name="Barbeau R.A."/>
            <person name="Hamilton E.P."/>
            <person name="Orias E."/>
        </authorList>
    </citation>
    <scope>NUCLEOTIDE SEQUENCE [LARGE SCALE GENOMIC DNA]</scope>
    <source>
        <strain evidence="6">SB210</strain>
    </source>
</reference>
<dbReference type="PANTHER" id="PTHR24107:SF2">
    <property type="entry name" value="NLR FAMILY CARD DOMAIN CONTAINING 3"/>
    <property type="match status" value="1"/>
</dbReference>
<evidence type="ECO:0000313" key="6">
    <source>
        <dbReference type="Proteomes" id="UP000009168"/>
    </source>
</evidence>
<dbReference type="EMBL" id="GG662704">
    <property type="protein sequence ID" value="EWS74425.1"/>
    <property type="molecule type" value="Genomic_DNA"/>
</dbReference>
<protein>
    <submittedName>
        <fullName evidence="5">Cyclic nucleotide-binding domain protein, putative</fullName>
    </submittedName>
</protein>